<name>A0AA92UZI3_9BACT</name>
<dbReference type="AlphaFoldDB" id="A0AA92UZI3"/>
<proteinExistence type="predicted"/>
<dbReference type="EMBL" id="QSFW01000031">
    <property type="protein sequence ID" value="RHA83517.1"/>
    <property type="molecule type" value="Genomic_DNA"/>
</dbReference>
<sequence length="139" mass="15175">MTGGNTGTLPTRIIPSVIYSLAPNEIFVFGSNALGMHHAGAARVAYNEFGAEWGNGEGLQGQSYSIPTMEGEHNTKLAIMRFTQYAREHPELKFLVTPVGCGIAGYTPEEIAPMFKDAACLENVYLPISFWKVLMKCDT</sequence>
<evidence type="ECO:0008006" key="3">
    <source>
        <dbReference type="Google" id="ProtNLM"/>
    </source>
</evidence>
<dbReference type="Proteomes" id="UP000284990">
    <property type="component" value="Unassembled WGS sequence"/>
</dbReference>
<protein>
    <recommendedName>
        <fullName evidence="3">Macro domain-containing protein</fullName>
    </recommendedName>
</protein>
<accession>A0AA92UZI3</accession>
<gene>
    <name evidence="1" type="ORF">DW916_12605</name>
</gene>
<reference evidence="1 2" key="1">
    <citation type="submission" date="2018-08" db="EMBL/GenBank/DDBJ databases">
        <title>A genome reference for cultivated species of the human gut microbiota.</title>
        <authorList>
            <person name="Zou Y."/>
            <person name="Xue W."/>
            <person name="Luo G."/>
        </authorList>
    </citation>
    <scope>NUCLEOTIDE SEQUENCE [LARGE SCALE GENOMIC DNA]</scope>
    <source>
        <strain evidence="1 2">AM42-23AC</strain>
    </source>
</reference>
<evidence type="ECO:0000313" key="2">
    <source>
        <dbReference type="Proteomes" id="UP000284990"/>
    </source>
</evidence>
<organism evidence="1 2">
    <name type="scientific">Segatella copri</name>
    <dbReference type="NCBI Taxonomy" id="165179"/>
    <lineage>
        <taxon>Bacteria</taxon>
        <taxon>Pseudomonadati</taxon>
        <taxon>Bacteroidota</taxon>
        <taxon>Bacteroidia</taxon>
        <taxon>Bacteroidales</taxon>
        <taxon>Prevotellaceae</taxon>
        <taxon>Segatella</taxon>
    </lineage>
</organism>
<comment type="caution">
    <text evidence="1">The sequence shown here is derived from an EMBL/GenBank/DDBJ whole genome shotgun (WGS) entry which is preliminary data.</text>
</comment>
<evidence type="ECO:0000313" key="1">
    <source>
        <dbReference type="EMBL" id="RHA83517.1"/>
    </source>
</evidence>